<dbReference type="InterPro" id="IPR004843">
    <property type="entry name" value="Calcineurin-like_PHP"/>
</dbReference>
<evidence type="ECO:0000256" key="10">
    <source>
        <dbReference type="HAMAP-Rule" id="MF_00575"/>
    </source>
</evidence>
<evidence type="ECO:0000256" key="2">
    <source>
        <dbReference type="ARBA" id="ARBA00022516"/>
    </source>
</evidence>
<feature type="binding site" evidence="10">
    <location>
        <position position="146"/>
    </location>
    <ligand>
        <name>substrate</name>
    </ligand>
</feature>
<name>A0ABU5IH81_9BURK</name>
<keyword evidence="5 10" id="KW-0479">Metal-binding</keyword>
<dbReference type="InterPro" id="IPR029052">
    <property type="entry name" value="Metallo-depent_PP-like"/>
</dbReference>
<comment type="pathway">
    <text evidence="10">Glycolipid biosynthesis; lipid IV(A) biosynthesis; lipid IV(A) from (3R)-3-hydroxytetradecanoyl-[acyl-carrier-protein] and UDP-N-acetyl-alpha-D-glucosamine: step 4/6.</text>
</comment>
<feature type="binding site" evidence="10">
    <location>
        <position position="188"/>
    </location>
    <ligand>
        <name>substrate</name>
    </ligand>
</feature>
<feature type="binding site" evidence="10">
    <location>
        <position position="103"/>
    </location>
    <ligand>
        <name>Mn(2+)</name>
        <dbReference type="ChEBI" id="CHEBI:29035"/>
        <label>2</label>
    </ligand>
</feature>
<dbReference type="RefSeq" id="WP_322466455.1">
    <property type="nucleotide sequence ID" value="NZ_JAXOJX010000028.1"/>
</dbReference>
<dbReference type="HAMAP" id="MF_00575">
    <property type="entry name" value="LpxH"/>
    <property type="match status" value="1"/>
</dbReference>
<feature type="binding site" evidence="10">
    <location>
        <position position="64"/>
    </location>
    <ligand>
        <name>Mn(2+)</name>
        <dbReference type="ChEBI" id="CHEBI:29035"/>
        <label>2</label>
    </ligand>
</feature>
<feature type="binding site" evidence="10">
    <location>
        <position position="220"/>
    </location>
    <ligand>
        <name>Mn(2+)</name>
        <dbReference type="ChEBI" id="CHEBI:29035"/>
        <label>1</label>
    </ligand>
</feature>
<comment type="caution">
    <text evidence="12">The sequence shown here is derived from an EMBL/GenBank/DDBJ whole genome shotgun (WGS) entry which is preliminary data.</text>
</comment>
<evidence type="ECO:0000256" key="6">
    <source>
        <dbReference type="ARBA" id="ARBA00022801"/>
    </source>
</evidence>
<sequence length="266" mass="29769">MITSPSGAASGTLPPFQFLAAPAEWDRIDFISDLHLDSTRPRTFQVWADFVRQTPAQALFILGDLFEAWIGDDVAAQPGFAADALSILREAAQTRWLGFMAGNRDFLFGSNQSDFCGIHFLNDPTVISAFGQRIMLSHGDLLCLGDVEYLRFRSLVRNPEWQSNFLAKPLQQRCAIAAAMRDASREHQRMPESWADVDTQTALEWLTHVQCSALVHGHTHRPGSEEMAPGIWRYVLTDWELDGSGPLRAQVLSLQREGFVRLDLPA</sequence>
<evidence type="ECO:0000313" key="12">
    <source>
        <dbReference type="EMBL" id="MDZ5458303.1"/>
    </source>
</evidence>
<feature type="binding site" evidence="10">
    <location>
        <position position="64"/>
    </location>
    <ligand>
        <name>Mn(2+)</name>
        <dbReference type="ChEBI" id="CHEBI:29035"/>
        <label>1</label>
    </ligand>
</feature>
<dbReference type="EC" id="3.6.1.54" evidence="10"/>
<proteinExistence type="inferred from homology"/>
<dbReference type="InterPro" id="IPR043461">
    <property type="entry name" value="LpxH-like"/>
</dbReference>
<comment type="subcellular location">
    <subcellularLocation>
        <location evidence="10">Cell inner membrane</location>
        <topology evidence="10">Peripheral membrane protein</topology>
        <orientation evidence="10">Cytoplasmic side</orientation>
    </subcellularLocation>
</comment>
<evidence type="ECO:0000259" key="11">
    <source>
        <dbReference type="Pfam" id="PF00149"/>
    </source>
</evidence>
<dbReference type="Proteomes" id="UP001293718">
    <property type="component" value="Unassembled WGS sequence"/>
</dbReference>
<feature type="binding site" evidence="10">
    <location>
        <begin position="103"/>
        <end position="104"/>
    </location>
    <ligand>
        <name>substrate</name>
    </ligand>
</feature>
<comment type="caution">
    <text evidence="10">Lacks conserved residue(s) required for the propagation of feature annotation.</text>
</comment>
<evidence type="ECO:0000256" key="7">
    <source>
        <dbReference type="ARBA" id="ARBA00023098"/>
    </source>
</evidence>
<dbReference type="PANTHER" id="PTHR34990:SF1">
    <property type="entry name" value="UDP-2,3-DIACYLGLUCOSAMINE HYDROLASE"/>
    <property type="match status" value="1"/>
</dbReference>
<feature type="binding site" evidence="10">
    <location>
        <position position="218"/>
    </location>
    <ligand>
        <name>Mn(2+)</name>
        <dbReference type="ChEBI" id="CHEBI:29035"/>
        <label>2</label>
    </ligand>
</feature>
<keyword evidence="2 10" id="KW-0444">Lipid biosynthesis</keyword>
<keyword evidence="7 10" id="KW-0443">Lipid metabolism</keyword>
<feature type="binding site" evidence="10">
    <location>
        <position position="35"/>
    </location>
    <ligand>
        <name>Mn(2+)</name>
        <dbReference type="ChEBI" id="CHEBI:29035"/>
        <label>1</label>
    </ligand>
</feature>
<keyword evidence="4 10" id="KW-0441">Lipid A biosynthesis</keyword>
<feature type="binding site" evidence="10">
    <location>
        <position position="218"/>
    </location>
    <ligand>
        <name>substrate</name>
    </ligand>
</feature>
<keyword evidence="6 10" id="KW-0378">Hydrolase</keyword>
<organism evidence="12 13">
    <name type="scientific">Azohydromonas lata</name>
    <dbReference type="NCBI Taxonomy" id="45677"/>
    <lineage>
        <taxon>Bacteria</taxon>
        <taxon>Pseudomonadati</taxon>
        <taxon>Pseudomonadota</taxon>
        <taxon>Betaproteobacteria</taxon>
        <taxon>Burkholderiales</taxon>
        <taxon>Sphaerotilaceae</taxon>
        <taxon>Azohydromonas</taxon>
    </lineage>
</organism>
<feature type="binding site" evidence="10">
    <location>
        <position position="138"/>
    </location>
    <ligand>
        <name>Mn(2+)</name>
        <dbReference type="ChEBI" id="CHEBI:29035"/>
        <label>2</label>
    </ligand>
</feature>
<dbReference type="SUPFAM" id="SSF56300">
    <property type="entry name" value="Metallo-dependent phosphatases"/>
    <property type="match status" value="1"/>
</dbReference>
<keyword evidence="8 10" id="KW-0472">Membrane</keyword>
<evidence type="ECO:0000256" key="5">
    <source>
        <dbReference type="ARBA" id="ARBA00022723"/>
    </source>
</evidence>
<dbReference type="PANTHER" id="PTHR34990">
    <property type="entry name" value="UDP-2,3-DIACYLGLUCOSAMINE HYDROLASE-RELATED"/>
    <property type="match status" value="1"/>
</dbReference>
<dbReference type="EMBL" id="JAXOJX010000028">
    <property type="protein sequence ID" value="MDZ5458303.1"/>
    <property type="molecule type" value="Genomic_DNA"/>
</dbReference>
<feature type="domain" description="Calcineurin-like phosphoesterase" evidence="11">
    <location>
        <begin position="27"/>
        <end position="222"/>
    </location>
</feature>
<dbReference type="CDD" id="cd07398">
    <property type="entry name" value="MPP_YbbF-LpxH"/>
    <property type="match status" value="1"/>
</dbReference>
<comment type="cofactor">
    <cofactor evidence="10">
        <name>Mn(2+)</name>
        <dbReference type="ChEBI" id="CHEBI:29035"/>
    </cofactor>
    <text evidence="10">Binds 2 Mn(2+) ions per subunit in a binuclear metal center.</text>
</comment>
<reference evidence="12 13" key="1">
    <citation type="submission" date="2023-11" db="EMBL/GenBank/DDBJ databases">
        <title>Draft genome of Azohydromonas lata strain H1 (DSM1123), a polyhydroxyalkanoate producer.</title>
        <authorList>
            <person name="Traversa D."/>
            <person name="D'Addabbo P."/>
            <person name="Pazzani C."/>
            <person name="Manzari C."/>
            <person name="Chiara M."/>
            <person name="Scrascia M."/>
        </authorList>
    </citation>
    <scope>NUCLEOTIDE SEQUENCE [LARGE SCALE GENOMIC DNA]</scope>
    <source>
        <strain evidence="12 13">H1</strain>
    </source>
</reference>
<evidence type="ECO:0000256" key="1">
    <source>
        <dbReference type="ARBA" id="ARBA00022475"/>
    </source>
</evidence>
<evidence type="ECO:0000256" key="8">
    <source>
        <dbReference type="ARBA" id="ARBA00023136"/>
    </source>
</evidence>
<comment type="function">
    <text evidence="10">Hydrolyzes the pyrophosphate bond of UDP-2,3-diacylglucosamine to yield 2,3-diacylglucosamine 1-phosphate (lipid X) and UMP by catalyzing the attack of water at the alpha-P atom. Involved in the biosynthesis of lipid A, a phosphorylated glycolipid that anchors the lipopolysaccharide to the outer membrane of the cell.</text>
</comment>
<evidence type="ECO:0000256" key="3">
    <source>
        <dbReference type="ARBA" id="ARBA00022519"/>
    </source>
</evidence>
<evidence type="ECO:0000313" key="13">
    <source>
        <dbReference type="Proteomes" id="UP001293718"/>
    </source>
</evidence>
<evidence type="ECO:0000256" key="9">
    <source>
        <dbReference type="ARBA" id="ARBA00023211"/>
    </source>
</evidence>
<gene>
    <name evidence="10" type="primary">lpxH</name>
    <name evidence="12" type="ORF">SM757_17140</name>
</gene>
<dbReference type="Gene3D" id="3.60.21.10">
    <property type="match status" value="1"/>
</dbReference>
<feature type="binding site" evidence="10">
    <location>
        <position position="184"/>
    </location>
    <ligand>
        <name>substrate</name>
    </ligand>
</feature>
<comment type="catalytic activity">
    <reaction evidence="10">
        <text>UDP-2-N,3-O-bis[(3R)-3-hydroxytetradecanoyl]-alpha-D-glucosamine + H2O = 2-N,3-O-bis[(3R)-3-hydroxytetradecanoyl]-alpha-D-glucosaminyl 1-phosphate + UMP + 2 H(+)</text>
        <dbReference type="Rhea" id="RHEA:25213"/>
        <dbReference type="ChEBI" id="CHEBI:15377"/>
        <dbReference type="ChEBI" id="CHEBI:15378"/>
        <dbReference type="ChEBI" id="CHEBI:57865"/>
        <dbReference type="ChEBI" id="CHEBI:57957"/>
        <dbReference type="ChEBI" id="CHEBI:78847"/>
        <dbReference type="EC" id="3.6.1.54"/>
    </reaction>
</comment>
<comment type="similarity">
    <text evidence="10">Belongs to the LpxH family.</text>
</comment>
<evidence type="ECO:0000256" key="4">
    <source>
        <dbReference type="ARBA" id="ARBA00022556"/>
    </source>
</evidence>
<dbReference type="GO" id="GO:0016787">
    <property type="term" value="F:hydrolase activity"/>
    <property type="evidence" value="ECO:0007669"/>
    <property type="project" value="UniProtKB-KW"/>
</dbReference>
<keyword evidence="1 10" id="KW-1003">Cell membrane</keyword>
<dbReference type="NCBIfam" id="NF003743">
    <property type="entry name" value="PRK05340.1"/>
    <property type="match status" value="1"/>
</dbReference>
<feature type="binding site" evidence="10">
    <location>
        <position position="33"/>
    </location>
    <ligand>
        <name>Mn(2+)</name>
        <dbReference type="ChEBI" id="CHEBI:29035"/>
        <label>1</label>
    </ligand>
</feature>
<keyword evidence="9 10" id="KW-0464">Manganese</keyword>
<accession>A0ABU5IH81</accession>
<protein>
    <recommendedName>
        <fullName evidence="10">UDP-2,3-diacylglucosamine hydrolase</fullName>
        <ecNumber evidence="10">3.6.1.54</ecNumber>
    </recommendedName>
    <alternativeName>
        <fullName evidence="10">UDP-2,3-diacylglucosamine diphosphatase</fullName>
    </alternativeName>
</protein>
<dbReference type="Pfam" id="PF00149">
    <property type="entry name" value="Metallophos"/>
    <property type="match status" value="1"/>
</dbReference>
<dbReference type="InterPro" id="IPR010138">
    <property type="entry name" value="UDP-diacylglucosamine_Hdrlase"/>
</dbReference>
<keyword evidence="13" id="KW-1185">Reference proteome</keyword>
<keyword evidence="3 10" id="KW-0997">Cell inner membrane</keyword>